<dbReference type="Proteomes" id="UP000444721">
    <property type="component" value="Unassembled WGS sequence"/>
</dbReference>
<name>A0A6A5BG29_NAEFO</name>
<protein>
    <submittedName>
        <fullName evidence="3">Uncharacterized protein</fullName>
    </submittedName>
</protein>
<dbReference type="PANTHER" id="PTHR11067">
    <property type="entry name" value="INOSINE TRIPHOSPHATE PYROPHOSPHATASE/HAM1 PROTEIN"/>
    <property type="match status" value="1"/>
</dbReference>
<sequence length="323" mass="36386">MLASSDNKALPSEPKKIKILFVTGNENKKKEVQQIMGDEFQVDSLAIELPELQGEIEEISKEKCRIAIQNVLTDPRIAYKYGSEHVIVVEDTSLCFNALNSLPGPYIKWFLEKLGHDGLNKMLVGFEDKSASAVCTLAYWHPKWLQEQLKKMKGHSHLHDHGHHHDHGEHGCCDHGEGHHHHKHSTTENTECCKGLSAEECCKNKEGGEKCCDKEECCDKEGCCEKEGGDEEWEDEDQHGCCDDHGCCGEVELNLDPLVIRGDTKGMIVPPRSSDEPAFGWDPIFQPEGFSQTYAEMSKEQKNSISHRYKAFKALQEVLLSNK</sequence>
<comment type="caution">
    <text evidence="3">The sequence shown here is derived from an EMBL/GenBank/DDBJ whole genome shotgun (WGS) entry which is preliminary data.</text>
</comment>
<evidence type="ECO:0000313" key="3">
    <source>
        <dbReference type="EMBL" id="KAF0973441.1"/>
    </source>
</evidence>
<evidence type="ECO:0000256" key="2">
    <source>
        <dbReference type="ARBA" id="ARBA00022801"/>
    </source>
</evidence>
<gene>
    <name evidence="3" type="ORF">FDP41_008145</name>
</gene>
<dbReference type="EMBL" id="VFQX01000060">
    <property type="protein sequence ID" value="KAF0973441.1"/>
    <property type="molecule type" value="Genomic_DNA"/>
</dbReference>
<dbReference type="GO" id="GO:0047429">
    <property type="term" value="F:nucleoside triphosphate diphosphatase activity"/>
    <property type="evidence" value="ECO:0007669"/>
    <property type="project" value="InterPro"/>
</dbReference>
<dbReference type="PANTHER" id="PTHR11067:SF9">
    <property type="entry name" value="INOSINE TRIPHOSPHATE PYROPHOSPHATASE"/>
    <property type="match status" value="1"/>
</dbReference>
<keyword evidence="2" id="KW-0378">Hydrolase</keyword>
<comment type="similarity">
    <text evidence="1">Belongs to the HAM1 NTPase family.</text>
</comment>
<dbReference type="InterPro" id="IPR002637">
    <property type="entry name" value="RdgB/HAM1"/>
</dbReference>
<dbReference type="Pfam" id="PF01725">
    <property type="entry name" value="Ham1p_like"/>
    <property type="match status" value="2"/>
</dbReference>
<proteinExistence type="inferred from homology"/>
<dbReference type="GO" id="GO:0009143">
    <property type="term" value="P:nucleoside triphosphate catabolic process"/>
    <property type="evidence" value="ECO:0007669"/>
    <property type="project" value="InterPro"/>
</dbReference>
<dbReference type="Gene3D" id="3.90.950.10">
    <property type="match status" value="2"/>
</dbReference>
<dbReference type="GO" id="GO:0005737">
    <property type="term" value="C:cytoplasm"/>
    <property type="evidence" value="ECO:0007669"/>
    <property type="project" value="TreeGrafter"/>
</dbReference>
<organism evidence="3 4">
    <name type="scientific">Naegleria fowleri</name>
    <name type="common">Brain eating amoeba</name>
    <dbReference type="NCBI Taxonomy" id="5763"/>
    <lineage>
        <taxon>Eukaryota</taxon>
        <taxon>Discoba</taxon>
        <taxon>Heterolobosea</taxon>
        <taxon>Tetramitia</taxon>
        <taxon>Eutetramitia</taxon>
        <taxon>Vahlkampfiidae</taxon>
        <taxon>Naegleria</taxon>
    </lineage>
</organism>
<dbReference type="AlphaFoldDB" id="A0A6A5BG29"/>
<dbReference type="VEuPathDB" id="AmoebaDB:NF0003960"/>
<dbReference type="GeneID" id="68115363"/>
<reference evidence="3 4" key="1">
    <citation type="journal article" date="2019" name="Sci. Rep.">
        <title>Nanopore sequencing improves the draft genome of the human pathogenic amoeba Naegleria fowleri.</title>
        <authorList>
            <person name="Liechti N."/>
            <person name="Schurch N."/>
            <person name="Bruggmann R."/>
            <person name="Wittwer M."/>
        </authorList>
    </citation>
    <scope>NUCLEOTIDE SEQUENCE [LARGE SCALE GENOMIC DNA]</scope>
    <source>
        <strain evidence="3 4">ATCC 30894</strain>
    </source>
</reference>
<dbReference type="CDD" id="cd00515">
    <property type="entry name" value="HAM1"/>
    <property type="match status" value="1"/>
</dbReference>
<evidence type="ECO:0000256" key="1">
    <source>
        <dbReference type="ARBA" id="ARBA00008023"/>
    </source>
</evidence>
<dbReference type="VEuPathDB" id="AmoebaDB:NfTy_091780"/>
<dbReference type="VEuPathDB" id="AmoebaDB:FDP41_008145"/>
<keyword evidence="4" id="KW-1185">Reference proteome</keyword>
<dbReference type="OrthoDB" id="6288734at2759"/>
<dbReference type="SUPFAM" id="SSF52972">
    <property type="entry name" value="ITPase-like"/>
    <property type="match status" value="2"/>
</dbReference>
<dbReference type="InterPro" id="IPR029001">
    <property type="entry name" value="ITPase-like_fam"/>
</dbReference>
<dbReference type="RefSeq" id="XP_044558154.1">
    <property type="nucleotide sequence ID" value="XM_044711967.1"/>
</dbReference>
<evidence type="ECO:0000313" key="4">
    <source>
        <dbReference type="Proteomes" id="UP000444721"/>
    </source>
</evidence>
<accession>A0A6A5BG29</accession>